<organism evidence="2 3">
    <name type="scientific">Streptosporangium brasiliense</name>
    <dbReference type="NCBI Taxonomy" id="47480"/>
    <lineage>
        <taxon>Bacteria</taxon>
        <taxon>Bacillati</taxon>
        <taxon>Actinomycetota</taxon>
        <taxon>Actinomycetes</taxon>
        <taxon>Streptosporangiales</taxon>
        <taxon>Streptosporangiaceae</taxon>
        <taxon>Streptosporangium</taxon>
    </lineage>
</organism>
<evidence type="ECO:0000259" key="1">
    <source>
        <dbReference type="PROSITE" id="PS51186"/>
    </source>
</evidence>
<dbReference type="SUPFAM" id="SSF55729">
    <property type="entry name" value="Acyl-CoA N-acyltransferases (Nat)"/>
    <property type="match status" value="1"/>
</dbReference>
<comment type="caution">
    <text evidence="2">The sequence shown here is derived from an EMBL/GenBank/DDBJ whole genome shotgun (WGS) entry which is preliminary data.</text>
</comment>
<dbReference type="RefSeq" id="WP_306861277.1">
    <property type="nucleotide sequence ID" value="NZ_JAUSRB010000002.1"/>
</dbReference>
<sequence>MTVPREAVPREVVPREAVRRLGYEDFADCLRLAQDRGWPAEYRAWDLLFALGEVYGIDDPAGGLAATVALARYGGTLTTVGGLLVARRHGRRGLGRGLMRYATERAEAASIWLTATEYGRRMYADLGFRVTGTCTRYAGRLRSGGRPGGPSREADPSDLPAVVALDTEVFGAGRTELFTRLFSAAEQIRLVEGPAGVRGFAGLWRGVDGPVVGPLVAEDSGTAAALLSGLAPAVDGPVRIDLDGHRPELRAWLEEHGLRETGGTAVMVHGDDLPGDRTRLFTPVTGAIG</sequence>
<reference evidence="2 3" key="1">
    <citation type="submission" date="2023-07" db="EMBL/GenBank/DDBJ databases">
        <title>Sequencing the genomes of 1000 actinobacteria strains.</title>
        <authorList>
            <person name="Klenk H.-P."/>
        </authorList>
    </citation>
    <scope>NUCLEOTIDE SEQUENCE [LARGE SCALE GENOMIC DNA]</scope>
    <source>
        <strain evidence="2 3">DSM 44109</strain>
    </source>
</reference>
<dbReference type="InterPro" id="IPR052729">
    <property type="entry name" value="Acyl/Acetyltrans_Enzymes"/>
</dbReference>
<dbReference type="Proteomes" id="UP001230426">
    <property type="component" value="Unassembled WGS sequence"/>
</dbReference>
<dbReference type="Pfam" id="PF18014">
    <property type="entry name" value="Acetyltransf_18"/>
    <property type="match status" value="1"/>
</dbReference>
<gene>
    <name evidence="2" type="ORF">J2S55_003217</name>
</gene>
<dbReference type="Pfam" id="PF00583">
    <property type="entry name" value="Acetyltransf_1"/>
    <property type="match status" value="1"/>
</dbReference>
<accession>A0ABT9R3Y8</accession>
<name>A0ABT9R3Y8_9ACTN</name>
<dbReference type="PANTHER" id="PTHR47237:SF2">
    <property type="entry name" value="BLL4206 PROTEIN"/>
    <property type="match status" value="1"/>
</dbReference>
<protein>
    <submittedName>
        <fullName evidence="2">Ribosomal protein S18 acetylase RimI-like enzyme</fullName>
    </submittedName>
</protein>
<evidence type="ECO:0000313" key="3">
    <source>
        <dbReference type="Proteomes" id="UP001230426"/>
    </source>
</evidence>
<dbReference type="EMBL" id="JAUSRB010000002">
    <property type="protein sequence ID" value="MDP9863951.1"/>
    <property type="molecule type" value="Genomic_DNA"/>
</dbReference>
<dbReference type="InterPro" id="IPR016181">
    <property type="entry name" value="Acyl_CoA_acyltransferase"/>
</dbReference>
<proteinExistence type="predicted"/>
<evidence type="ECO:0000313" key="2">
    <source>
        <dbReference type="EMBL" id="MDP9863951.1"/>
    </source>
</evidence>
<dbReference type="InterPro" id="IPR041496">
    <property type="entry name" value="YitH/HolE_GNAT"/>
</dbReference>
<dbReference type="PROSITE" id="PS51186">
    <property type="entry name" value="GNAT"/>
    <property type="match status" value="1"/>
</dbReference>
<keyword evidence="3" id="KW-1185">Reference proteome</keyword>
<dbReference type="Gene3D" id="3.40.630.30">
    <property type="match status" value="1"/>
</dbReference>
<dbReference type="Gene3D" id="3.40.630.90">
    <property type="match status" value="1"/>
</dbReference>
<dbReference type="PANTHER" id="PTHR47237">
    <property type="entry name" value="SLL0310 PROTEIN"/>
    <property type="match status" value="1"/>
</dbReference>
<dbReference type="InterPro" id="IPR000182">
    <property type="entry name" value="GNAT_dom"/>
</dbReference>
<feature type="domain" description="N-acetyltransferase" evidence="1">
    <location>
        <begin position="16"/>
        <end position="166"/>
    </location>
</feature>